<feature type="region of interest" description="Disordered" evidence="1">
    <location>
        <begin position="37"/>
        <end position="56"/>
    </location>
</feature>
<gene>
    <name evidence="2" type="ORF">CROQUDRAFT_97276</name>
</gene>
<name>A0A9P6NEN5_9BASI</name>
<dbReference type="EMBL" id="MU167342">
    <property type="protein sequence ID" value="KAG0142638.1"/>
    <property type="molecule type" value="Genomic_DNA"/>
</dbReference>
<reference evidence="2" key="1">
    <citation type="submission" date="2013-11" db="EMBL/GenBank/DDBJ databases">
        <title>Genome sequence of the fusiform rust pathogen reveals effectors for host alternation and coevolution with pine.</title>
        <authorList>
            <consortium name="DOE Joint Genome Institute"/>
            <person name="Smith K."/>
            <person name="Pendleton A."/>
            <person name="Kubisiak T."/>
            <person name="Anderson C."/>
            <person name="Salamov A."/>
            <person name="Aerts A."/>
            <person name="Riley R."/>
            <person name="Clum A."/>
            <person name="Lindquist E."/>
            <person name="Ence D."/>
            <person name="Campbell M."/>
            <person name="Kronenberg Z."/>
            <person name="Feau N."/>
            <person name="Dhillon B."/>
            <person name="Hamelin R."/>
            <person name="Burleigh J."/>
            <person name="Smith J."/>
            <person name="Yandell M."/>
            <person name="Nelson C."/>
            <person name="Grigoriev I."/>
            <person name="Davis J."/>
        </authorList>
    </citation>
    <scope>NUCLEOTIDE SEQUENCE</scope>
    <source>
        <strain evidence="2">G11</strain>
    </source>
</reference>
<proteinExistence type="predicted"/>
<comment type="caution">
    <text evidence="2">The sequence shown here is derived from an EMBL/GenBank/DDBJ whole genome shotgun (WGS) entry which is preliminary data.</text>
</comment>
<organism evidence="2 3">
    <name type="scientific">Cronartium quercuum f. sp. fusiforme G11</name>
    <dbReference type="NCBI Taxonomy" id="708437"/>
    <lineage>
        <taxon>Eukaryota</taxon>
        <taxon>Fungi</taxon>
        <taxon>Dikarya</taxon>
        <taxon>Basidiomycota</taxon>
        <taxon>Pucciniomycotina</taxon>
        <taxon>Pucciniomycetes</taxon>
        <taxon>Pucciniales</taxon>
        <taxon>Coleosporiaceae</taxon>
        <taxon>Cronartium</taxon>
    </lineage>
</organism>
<evidence type="ECO:0000313" key="2">
    <source>
        <dbReference type="EMBL" id="KAG0142638.1"/>
    </source>
</evidence>
<protein>
    <submittedName>
        <fullName evidence="2">Uncharacterized protein</fullName>
    </submittedName>
</protein>
<keyword evidence="3" id="KW-1185">Reference proteome</keyword>
<dbReference type="AlphaFoldDB" id="A0A9P6NEN5"/>
<sequence length="141" mass="16164">MCIQPKLSPAQHGLIPIREFNKQWDIYLRSAAGRESLDLNKKPPIRGSPNNPQNLEKLNLEGGVAFRRETVSVRKPGQKDDDVESLPARERTPWERFQVKFASEKYCGQDLRWVDVHKNQALPAQPSLTQPLQRQMRAPLA</sequence>
<dbReference type="Proteomes" id="UP000886653">
    <property type="component" value="Unassembled WGS sequence"/>
</dbReference>
<accession>A0A9P6NEN5</accession>
<evidence type="ECO:0000313" key="3">
    <source>
        <dbReference type="Proteomes" id="UP000886653"/>
    </source>
</evidence>
<evidence type="ECO:0000256" key="1">
    <source>
        <dbReference type="SAM" id="MobiDB-lite"/>
    </source>
</evidence>